<evidence type="ECO:0000259" key="1">
    <source>
        <dbReference type="Pfam" id="PF13910"/>
    </source>
</evidence>
<dbReference type="OrthoDB" id="49386at2759"/>
<evidence type="ECO:0000313" key="2">
    <source>
        <dbReference type="EMBL" id="OQS06643.1"/>
    </source>
</evidence>
<sequence>MKCHMVKLSFTCMAQVYRPAIAPEVLGSLFDYFTKQKQFTCISSITNDYTHGTQPQWDSLVSDLTLPDNRIDCVWQLALAIDDILRADIKTTCKYFKMSCTELTHGNVIPELLEKYWAIGHHYISFTIVVTILERALYDLYAQLNQSQKPNMILRDLLQTPELKNTLPNGLLLLLHVLFFPSGLNLRNLVWHGFVAPVDMPGCFSSLLIVILSDPVFRRTTTNEVCIYASLPKFPPAVDNICVETQKVIANCDIEKCFQDQPIQAKSRCGLVQLAINAFQDGNSILSMFLSIPVLEYLIRCEFVRVNPSAPKAMAEAQLSEYYSTLDGFGQRNQHQVLLAREIIHSTEQNRLYDTMNLGSLNACIDLFMCAAGPNIRAKLCHGELNLEALLFYEKTTQQQKICASLVLLLIIQLLQHDVVISPLELYSSQFHPYAMIQAQLTVCCSDLQSFRLLLQNDFQYNIDDLGENICRMVFQTSSDKILSITESSSRMISMPPSTSTPSGIENLSHLIHEYIEWFAVENSSVYLWLKGGKYTSILPPLNLRTFGDNIPSATCLQAILQAAQRHIQSYSQKLIELKSMLTYRTARTSHRRTLITCVLFQSCFEQMIALIIAMVNLSVFQCTQGQLTRAMEDVPSKLLQFIVFDDDKKSMEKLLQMANQFWSSKAIRRGFFKL</sequence>
<evidence type="ECO:0000313" key="3">
    <source>
        <dbReference type="Proteomes" id="UP000243217"/>
    </source>
</evidence>
<feature type="domain" description="DUF4209" evidence="1">
    <location>
        <begin position="133"/>
        <end position="212"/>
    </location>
</feature>
<dbReference type="PANTHER" id="PTHR31701">
    <property type="entry name" value="ENDOPLASMIC RETICULUM MEMBRANE-ASSOCIATED RNA DEGRADATION PROTEIN"/>
    <property type="match status" value="1"/>
</dbReference>
<dbReference type="PANTHER" id="PTHR31701:SF2">
    <property type="entry name" value="ENDOPLASMIC RETICULUM MEMBRANE-ASSOCIATED RNA DEGRADATION PROTEIN"/>
    <property type="match status" value="1"/>
</dbReference>
<dbReference type="Proteomes" id="UP000243217">
    <property type="component" value="Unassembled WGS sequence"/>
</dbReference>
<dbReference type="InterPro" id="IPR039635">
    <property type="entry name" value="ERMARD"/>
</dbReference>
<keyword evidence="3" id="KW-1185">Reference proteome</keyword>
<dbReference type="STRING" id="74557.A0A1W0A8M2"/>
<accession>A0A1W0A8M2</accession>
<organism evidence="2 3">
    <name type="scientific">Thraustotheca clavata</name>
    <dbReference type="NCBI Taxonomy" id="74557"/>
    <lineage>
        <taxon>Eukaryota</taxon>
        <taxon>Sar</taxon>
        <taxon>Stramenopiles</taxon>
        <taxon>Oomycota</taxon>
        <taxon>Saprolegniomycetes</taxon>
        <taxon>Saprolegniales</taxon>
        <taxon>Achlyaceae</taxon>
        <taxon>Thraustotheca</taxon>
    </lineage>
</organism>
<name>A0A1W0A8M2_9STRA</name>
<protein>
    <recommendedName>
        <fullName evidence="1">DUF4209 domain-containing protein</fullName>
    </recommendedName>
</protein>
<dbReference type="Pfam" id="PF13910">
    <property type="entry name" value="DUF4209"/>
    <property type="match status" value="1"/>
</dbReference>
<dbReference type="InterPro" id="IPR025209">
    <property type="entry name" value="DUF4209"/>
</dbReference>
<gene>
    <name evidence="2" type="ORF">THRCLA_01320</name>
</gene>
<proteinExistence type="predicted"/>
<dbReference type="EMBL" id="JNBS01000319">
    <property type="protein sequence ID" value="OQS06643.1"/>
    <property type="molecule type" value="Genomic_DNA"/>
</dbReference>
<dbReference type="AlphaFoldDB" id="A0A1W0A8M2"/>
<reference evidence="2 3" key="1">
    <citation type="journal article" date="2014" name="Genome Biol. Evol.">
        <title>The secreted proteins of Achlya hypogyna and Thraustotheca clavata identify the ancestral oomycete secretome and reveal gene acquisitions by horizontal gene transfer.</title>
        <authorList>
            <person name="Misner I."/>
            <person name="Blouin N."/>
            <person name="Leonard G."/>
            <person name="Richards T.A."/>
            <person name="Lane C.E."/>
        </authorList>
    </citation>
    <scope>NUCLEOTIDE SEQUENCE [LARGE SCALE GENOMIC DNA]</scope>
    <source>
        <strain evidence="2 3">ATCC 34112</strain>
    </source>
</reference>
<comment type="caution">
    <text evidence="2">The sequence shown here is derived from an EMBL/GenBank/DDBJ whole genome shotgun (WGS) entry which is preliminary data.</text>
</comment>